<dbReference type="OrthoDB" id="5959877at2759"/>
<keyword evidence="3" id="KW-1185">Reference proteome</keyword>
<dbReference type="AlphaFoldDB" id="A0A2B4SSF4"/>
<dbReference type="PANTHER" id="PTHR33361:SF2">
    <property type="entry name" value="DUF885 DOMAIN-CONTAINING PROTEIN"/>
    <property type="match status" value="1"/>
</dbReference>
<name>A0A2B4SSF4_STYPI</name>
<evidence type="ECO:0000313" key="2">
    <source>
        <dbReference type="EMBL" id="PFX31840.1"/>
    </source>
</evidence>
<protein>
    <recommendedName>
        <fullName evidence="4">DUF885 domain-containing protein</fullName>
    </recommendedName>
</protein>
<keyword evidence="1" id="KW-0812">Transmembrane</keyword>
<evidence type="ECO:0008006" key="4">
    <source>
        <dbReference type="Google" id="ProtNLM"/>
    </source>
</evidence>
<sequence>MSTARQYLDTYKVQAVSYQSPFETLNVAGKMVFNKNRNALVIVAGVITLLGLILLIVGIVLITKAKDKSGEECNAGVSGQIGGGDANRCRYSDEAKRAGVEKFLQKVQDTYYDLHPQDLIFKPGGVKNEEFMKVFRPYNPEPKNLKQITDKAQQLLNELDDLGVNTLRLKPREKKAVAQLKHYLQNNFGKPYDSDYYAGDFLMGPNLFCWQEICSVGSSDIRYGLGNFHPNNLDDVRLFLNKIKLVAATFSTYVKNLRFGIKAGMIRSVEECKAGIDAFKRKYLQVSLQGEKGIFDEDYMKPIFSAKFLAGLKPSHFEEWEKESQKTVNDSIREHALRYISKPILDVIRFLETENLQHCVPSSISSGLAKLPLSHVYVNGSQTAENTTKQLPTGENLDGKKAYESILPYFTTISKTPDQVHQLGIEMVKKLYPEVLEIARDVTKQADKDKAKAQFIKRLNESDMYFTEKPIPANESDENANKLCSSAEGAMKYCPVRWEAMQSWFSEARRVMSMLDPQTNDMFHFSGLKHTTPNCPIDMAPSFNPSKGAQSYLRSTKDCSRNSLYNIPFFMERPGPKYSEWSVNAHEARPGHHTQVQGLVEHFRDSCGGVIGWLDRSTYYTAFTEGWALYAENPLIAKETNVYDNEPFQKYGMLKWQVWRALRLVVDTGLHYKSFSRDEALGYFAKYAWDTSDTAEKEITRYQSGPGQATAYMIGQLKIMELRDYATKELGDDFNLKDFHFYLLAQGSAPFSYLEEGIHEYVRCAKDKDQEGCKDVLNPVAPEGEGVSEFVGVIGEESFEPVERPFLEDYI</sequence>
<dbReference type="Proteomes" id="UP000225706">
    <property type="component" value="Unassembled WGS sequence"/>
</dbReference>
<organism evidence="2 3">
    <name type="scientific">Stylophora pistillata</name>
    <name type="common">Smooth cauliflower coral</name>
    <dbReference type="NCBI Taxonomy" id="50429"/>
    <lineage>
        <taxon>Eukaryota</taxon>
        <taxon>Metazoa</taxon>
        <taxon>Cnidaria</taxon>
        <taxon>Anthozoa</taxon>
        <taxon>Hexacorallia</taxon>
        <taxon>Scleractinia</taxon>
        <taxon>Astrocoeniina</taxon>
        <taxon>Pocilloporidae</taxon>
        <taxon>Stylophora</taxon>
    </lineage>
</organism>
<reference evidence="3" key="1">
    <citation type="journal article" date="2017" name="bioRxiv">
        <title>Comparative analysis of the genomes of Stylophora pistillata and Acropora digitifera provides evidence for extensive differences between species of corals.</title>
        <authorList>
            <person name="Voolstra C.R."/>
            <person name="Li Y."/>
            <person name="Liew Y.J."/>
            <person name="Baumgarten S."/>
            <person name="Zoccola D."/>
            <person name="Flot J.-F."/>
            <person name="Tambutte S."/>
            <person name="Allemand D."/>
            <person name="Aranda M."/>
        </authorList>
    </citation>
    <scope>NUCLEOTIDE SEQUENCE [LARGE SCALE GENOMIC DNA]</scope>
</reference>
<dbReference type="Pfam" id="PF05960">
    <property type="entry name" value="DUF885"/>
    <property type="match status" value="1"/>
</dbReference>
<evidence type="ECO:0000313" key="3">
    <source>
        <dbReference type="Proteomes" id="UP000225706"/>
    </source>
</evidence>
<gene>
    <name evidence="2" type="ORF">AWC38_SpisGene3392</name>
</gene>
<evidence type="ECO:0000256" key="1">
    <source>
        <dbReference type="SAM" id="Phobius"/>
    </source>
</evidence>
<keyword evidence="1" id="KW-1133">Transmembrane helix</keyword>
<accession>A0A2B4SSF4</accession>
<comment type="caution">
    <text evidence="2">The sequence shown here is derived from an EMBL/GenBank/DDBJ whole genome shotgun (WGS) entry which is preliminary data.</text>
</comment>
<dbReference type="PANTHER" id="PTHR33361">
    <property type="entry name" value="GLR0591 PROTEIN"/>
    <property type="match status" value="1"/>
</dbReference>
<dbReference type="EMBL" id="LSMT01000031">
    <property type="protein sequence ID" value="PFX31840.1"/>
    <property type="molecule type" value="Genomic_DNA"/>
</dbReference>
<proteinExistence type="predicted"/>
<keyword evidence="1" id="KW-0472">Membrane</keyword>
<dbReference type="InterPro" id="IPR010281">
    <property type="entry name" value="DUF885"/>
</dbReference>
<feature type="transmembrane region" description="Helical" evidence="1">
    <location>
        <begin position="39"/>
        <end position="62"/>
    </location>
</feature>